<keyword evidence="3" id="KW-1185">Reference proteome</keyword>
<name>A0A514CTH2_9CAUD</name>
<proteinExistence type="predicted"/>
<gene>
    <name evidence="2" type="ORF">Axy04_003</name>
</gene>
<dbReference type="Proteomes" id="UP000315683">
    <property type="component" value="Segment"/>
</dbReference>
<feature type="domain" description="DUF4326" evidence="1">
    <location>
        <begin position="14"/>
        <end position="95"/>
    </location>
</feature>
<evidence type="ECO:0000313" key="2">
    <source>
        <dbReference type="EMBL" id="QDH83781.1"/>
    </source>
</evidence>
<reference evidence="2 3" key="1">
    <citation type="submission" date="2019-05" db="EMBL/GenBank/DDBJ databases">
        <title>Complete genome sequence of sixteen phages from Abidjan, cote d'Ivoire, isolated on a single strain of Achromobacter xylosoxidans.</title>
        <authorList>
            <person name="Essoh C."/>
            <person name="Vernadet J.-P."/>
            <person name="Vergnaud G."/>
            <person name="Pourcel C."/>
        </authorList>
    </citation>
    <scope>NUCLEOTIDE SEQUENCE [LARGE SCALE GENOMIC DNA]</scope>
</reference>
<dbReference type="EMBL" id="MK962626">
    <property type="protein sequence ID" value="QDH83781.1"/>
    <property type="molecule type" value="Genomic_DNA"/>
</dbReference>
<dbReference type="Pfam" id="PF14216">
    <property type="entry name" value="DUF4326"/>
    <property type="match status" value="1"/>
</dbReference>
<evidence type="ECO:0000259" key="1">
    <source>
        <dbReference type="Pfam" id="PF14216"/>
    </source>
</evidence>
<dbReference type="InterPro" id="IPR025475">
    <property type="entry name" value="DUF4326"/>
</dbReference>
<organism evidence="2 3">
    <name type="scientific">Achromobacter phage vB_AxyP_19-32_Axy04</name>
    <dbReference type="NCBI Taxonomy" id="2591039"/>
    <lineage>
        <taxon>Viruses</taxon>
        <taxon>Duplodnaviria</taxon>
        <taxon>Heunggongvirae</taxon>
        <taxon>Uroviricota</taxon>
        <taxon>Caudoviricetes</taxon>
        <taxon>Schitoviridae</taxon>
        <taxon>Rothmandenesvirinae</taxon>
        <taxon>Dongdastvirus</taxon>
        <taxon>Dongdastvirus Axy04</taxon>
    </lineage>
</organism>
<sequence>MSILVVNKYKLVNPDREDVYIGRGSPLGNPYPIGKGGSREEVIRKYAVWLDHKIKTHDADVCNALNNILSRHRKGQTVRLVCFCKPQACHGDYIKTVVENFNLNG</sequence>
<evidence type="ECO:0000313" key="3">
    <source>
        <dbReference type="Proteomes" id="UP000315683"/>
    </source>
</evidence>
<protein>
    <recommendedName>
        <fullName evidence="1">DUF4326 domain-containing protein</fullName>
    </recommendedName>
</protein>
<accession>A0A514CTH2</accession>